<reference evidence="1 2" key="2">
    <citation type="journal article" date="2015" name="PLoS ONE">
        <title>Whole-Genome Optical Mapping and Finished Genome Sequence of Sphingobacterium deserti sp. nov., a New Species Isolated from the Western Desert of China.</title>
        <authorList>
            <person name="Teng C."/>
            <person name="Zhou Z."/>
            <person name="Molnar I."/>
            <person name="Li X."/>
            <person name="Tang R."/>
            <person name="Chen M."/>
            <person name="Wang L."/>
            <person name="Su S."/>
            <person name="Zhang W."/>
            <person name="Lin M."/>
        </authorList>
    </citation>
    <scope>NUCLEOTIDE SEQUENCE [LARGE SCALE GENOMIC DNA]</scope>
    <source>
        <strain evidence="2">ACCC05744</strain>
    </source>
</reference>
<reference evidence="2" key="1">
    <citation type="submission" date="2014-04" db="EMBL/GenBank/DDBJ databases">
        <title>Whole-Genome optical mapping and complete genome sequence of Sphingobacterium deserti sp. nov., a new spaces isolated from desert in the west of China.</title>
        <authorList>
            <person name="Teng C."/>
            <person name="Zhou Z."/>
            <person name="Li X."/>
            <person name="Chen M."/>
            <person name="Lin M."/>
            <person name="Wang L."/>
            <person name="Su S."/>
            <person name="Zhang C."/>
            <person name="Zhang W."/>
        </authorList>
    </citation>
    <scope>NUCLEOTIDE SEQUENCE [LARGE SCALE GENOMIC DNA]</scope>
    <source>
        <strain evidence="2">ACCC05744</strain>
    </source>
</reference>
<name>A0A0B8SZ64_9SPHI</name>
<accession>A0A0B8SZ64</accession>
<dbReference type="AlphaFoldDB" id="A0A0B8SZ64"/>
<dbReference type="Proteomes" id="UP000031802">
    <property type="component" value="Unassembled WGS sequence"/>
</dbReference>
<sequence>MLPSQTHLLYVFYFFYDKSDSPLFYVEKAYKMDYRPQIVRSLRTLLVSREHIFTDVLNIATAGEMRHVMDAFEDGDVYDFQLSHVEDLKDPNVKKLVHLIKEIDSTLDEMKTSNHIPDKELCEGLVDENNDLDD</sequence>
<protein>
    <submittedName>
        <fullName evidence="1">Uncharacterized protein</fullName>
    </submittedName>
</protein>
<keyword evidence="2" id="KW-1185">Reference proteome</keyword>
<evidence type="ECO:0000313" key="1">
    <source>
        <dbReference type="EMBL" id="KGE12942.1"/>
    </source>
</evidence>
<dbReference type="PATRIC" id="fig|1229276.3.peg.3266"/>
<comment type="caution">
    <text evidence="1">The sequence shown here is derived from an EMBL/GenBank/DDBJ whole genome shotgun (WGS) entry which is preliminary data.</text>
</comment>
<organism evidence="1 2">
    <name type="scientific">Sphingobacterium deserti</name>
    <dbReference type="NCBI Taxonomy" id="1229276"/>
    <lineage>
        <taxon>Bacteria</taxon>
        <taxon>Pseudomonadati</taxon>
        <taxon>Bacteroidota</taxon>
        <taxon>Sphingobacteriia</taxon>
        <taxon>Sphingobacteriales</taxon>
        <taxon>Sphingobacteriaceae</taxon>
        <taxon>Sphingobacterium</taxon>
    </lineage>
</organism>
<evidence type="ECO:0000313" key="2">
    <source>
        <dbReference type="Proteomes" id="UP000031802"/>
    </source>
</evidence>
<dbReference type="EMBL" id="JJMU01000061">
    <property type="protein sequence ID" value="KGE12942.1"/>
    <property type="molecule type" value="Genomic_DNA"/>
</dbReference>
<proteinExistence type="predicted"/>
<gene>
    <name evidence="1" type="ORF">DI53_3159</name>
</gene>